<name>A0AAV1PYB1_SCOSC</name>
<sequence>SQDQITYNSSQCWMRGKKQSIGFLLAPFDNNRPSLWIVGIGGGFSATDIGKGSNALPAVRPVSIGVGIAGVVSPPVFDNLLAKRRVELVHPIGE</sequence>
<evidence type="ECO:0000313" key="2">
    <source>
        <dbReference type="Proteomes" id="UP001314229"/>
    </source>
</evidence>
<dbReference type="AlphaFoldDB" id="A0AAV1PYB1"/>
<evidence type="ECO:0000313" key="1">
    <source>
        <dbReference type="EMBL" id="CAK6975829.1"/>
    </source>
</evidence>
<reference evidence="1 2" key="1">
    <citation type="submission" date="2024-01" db="EMBL/GenBank/DDBJ databases">
        <authorList>
            <person name="Alioto T."/>
            <person name="Alioto T."/>
            <person name="Gomez Garrido J."/>
        </authorList>
    </citation>
    <scope>NUCLEOTIDE SEQUENCE [LARGE SCALE GENOMIC DNA]</scope>
</reference>
<protein>
    <submittedName>
        <fullName evidence="1">Uncharacterized protein</fullName>
    </submittedName>
</protein>
<dbReference type="Proteomes" id="UP001314229">
    <property type="component" value="Unassembled WGS sequence"/>
</dbReference>
<feature type="non-terminal residue" evidence="1">
    <location>
        <position position="94"/>
    </location>
</feature>
<organism evidence="1 2">
    <name type="scientific">Scomber scombrus</name>
    <name type="common">Atlantic mackerel</name>
    <name type="synonym">Scomber vernalis</name>
    <dbReference type="NCBI Taxonomy" id="13677"/>
    <lineage>
        <taxon>Eukaryota</taxon>
        <taxon>Metazoa</taxon>
        <taxon>Chordata</taxon>
        <taxon>Craniata</taxon>
        <taxon>Vertebrata</taxon>
        <taxon>Euteleostomi</taxon>
        <taxon>Actinopterygii</taxon>
        <taxon>Neopterygii</taxon>
        <taxon>Teleostei</taxon>
        <taxon>Neoteleostei</taxon>
        <taxon>Acanthomorphata</taxon>
        <taxon>Pelagiaria</taxon>
        <taxon>Scombriformes</taxon>
        <taxon>Scombridae</taxon>
        <taxon>Scomber</taxon>
    </lineage>
</organism>
<feature type="non-terminal residue" evidence="1">
    <location>
        <position position="1"/>
    </location>
</feature>
<keyword evidence="2" id="KW-1185">Reference proteome</keyword>
<proteinExistence type="predicted"/>
<accession>A0AAV1PYB1</accession>
<comment type="caution">
    <text evidence="1">The sequence shown here is derived from an EMBL/GenBank/DDBJ whole genome shotgun (WGS) entry which is preliminary data.</text>
</comment>
<dbReference type="EMBL" id="CAWUFR010000318">
    <property type="protein sequence ID" value="CAK6975829.1"/>
    <property type="molecule type" value="Genomic_DNA"/>
</dbReference>
<gene>
    <name evidence="1" type="ORF">FSCOSCO3_A035277</name>
</gene>